<feature type="domain" description="Alanine racemase C-terminal" evidence="7">
    <location>
        <begin position="247"/>
        <end position="371"/>
    </location>
</feature>
<dbReference type="Proteomes" id="UP000036873">
    <property type="component" value="Unassembled WGS sequence"/>
</dbReference>
<dbReference type="Gene3D" id="2.40.37.10">
    <property type="entry name" value="Lyase, Ornithine Decarboxylase, Chain A, domain 1"/>
    <property type="match status" value="1"/>
</dbReference>
<comment type="function">
    <text evidence="4">Catalyzes the interconversion of L-alanine and D-alanine. May also act on other amino acids.</text>
</comment>
<dbReference type="InterPro" id="IPR029066">
    <property type="entry name" value="PLP-binding_barrel"/>
</dbReference>
<dbReference type="InterPro" id="IPR001608">
    <property type="entry name" value="Ala_racemase_N"/>
</dbReference>
<gene>
    <name evidence="8" type="ORF">AKG39_18430</name>
</gene>
<dbReference type="GO" id="GO:0030632">
    <property type="term" value="P:D-alanine biosynthetic process"/>
    <property type="evidence" value="ECO:0007669"/>
    <property type="project" value="UniProtKB-UniRule"/>
</dbReference>
<keyword evidence="9" id="KW-1185">Reference proteome</keyword>
<dbReference type="Pfam" id="PF01168">
    <property type="entry name" value="Ala_racemase_N"/>
    <property type="match status" value="1"/>
</dbReference>
<dbReference type="AlphaFoldDB" id="A0A0L6TVI1"/>
<dbReference type="Pfam" id="PF00842">
    <property type="entry name" value="Ala_racemase_C"/>
    <property type="match status" value="1"/>
</dbReference>
<dbReference type="PANTHER" id="PTHR30511">
    <property type="entry name" value="ALANINE RACEMASE"/>
    <property type="match status" value="1"/>
</dbReference>
<dbReference type="OrthoDB" id="9813814at2"/>
<dbReference type="InterPro" id="IPR000821">
    <property type="entry name" value="Ala_racemase"/>
</dbReference>
<dbReference type="Gene3D" id="3.20.20.10">
    <property type="entry name" value="Alanine racemase"/>
    <property type="match status" value="1"/>
</dbReference>
<comment type="cofactor">
    <cofactor evidence="1 4 5">
        <name>pyridoxal 5'-phosphate</name>
        <dbReference type="ChEBI" id="CHEBI:597326"/>
    </cofactor>
</comment>
<dbReference type="PATRIC" id="fig|52689.4.peg.3598"/>
<dbReference type="InterPro" id="IPR009006">
    <property type="entry name" value="Ala_racemase/Decarboxylase_C"/>
</dbReference>
<dbReference type="NCBIfam" id="TIGR00492">
    <property type="entry name" value="alr"/>
    <property type="match status" value="1"/>
</dbReference>
<feature type="active site" description="Proton acceptor; specific for L-alanine" evidence="4">
    <location>
        <position position="268"/>
    </location>
</feature>
<dbReference type="GO" id="GO:0009252">
    <property type="term" value="P:peptidoglycan biosynthetic process"/>
    <property type="evidence" value="ECO:0007669"/>
    <property type="project" value="TreeGrafter"/>
</dbReference>
<dbReference type="PRINTS" id="PR00992">
    <property type="entry name" value="ALARACEMASE"/>
</dbReference>
<evidence type="ECO:0000256" key="6">
    <source>
        <dbReference type="PIRSR" id="PIRSR600821-52"/>
    </source>
</evidence>
<feature type="modified residue" description="N6-(pyridoxal phosphate)lysine" evidence="4 5">
    <location>
        <position position="40"/>
    </location>
</feature>
<dbReference type="EC" id="5.1.1.1" evidence="4"/>
<comment type="catalytic activity">
    <reaction evidence="4">
        <text>L-alanine = D-alanine</text>
        <dbReference type="Rhea" id="RHEA:20249"/>
        <dbReference type="ChEBI" id="CHEBI:57416"/>
        <dbReference type="ChEBI" id="CHEBI:57972"/>
        <dbReference type="EC" id="5.1.1.1"/>
    </reaction>
</comment>
<dbReference type="PROSITE" id="PS00395">
    <property type="entry name" value="ALANINE_RACEMASE"/>
    <property type="match status" value="1"/>
</dbReference>
<proteinExistence type="inferred from homology"/>
<comment type="pathway">
    <text evidence="4">Amino-acid biosynthesis; D-alanine biosynthesis; D-alanine from L-alanine: step 1/1.</text>
</comment>
<dbReference type="SMART" id="SM01005">
    <property type="entry name" value="Ala_racemase_C"/>
    <property type="match status" value="1"/>
</dbReference>
<keyword evidence="3 4" id="KW-0413">Isomerase</keyword>
<evidence type="ECO:0000313" key="9">
    <source>
        <dbReference type="Proteomes" id="UP000036873"/>
    </source>
</evidence>
<dbReference type="EMBL" id="LGYO01000069">
    <property type="protein sequence ID" value="KNZ40268.1"/>
    <property type="molecule type" value="Genomic_DNA"/>
</dbReference>
<dbReference type="CDD" id="cd00430">
    <property type="entry name" value="PLPDE_III_AR"/>
    <property type="match status" value="1"/>
</dbReference>
<comment type="caution">
    <text evidence="8">The sequence shown here is derived from an EMBL/GenBank/DDBJ whole genome shotgun (WGS) entry which is preliminary data.</text>
</comment>
<protein>
    <recommendedName>
        <fullName evidence="4">Alanine racemase</fullName>
        <ecNumber evidence="4">5.1.1.1</ecNumber>
    </recommendedName>
</protein>
<feature type="binding site" evidence="4 6">
    <location>
        <position position="316"/>
    </location>
    <ligand>
        <name>substrate</name>
    </ligand>
</feature>
<dbReference type="InterPro" id="IPR020622">
    <property type="entry name" value="Ala_racemase_pyridoxalP-BS"/>
</dbReference>
<keyword evidence="2 4" id="KW-0663">Pyridoxal phosphate</keyword>
<name>A0A0L6TVI1_9FIRM</name>
<feature type="active site" description="Proton acceptor; specific for D-alanine" evidence="4">
    <location>
        <position position="40"/>
    </location>
</feature>
<evidence type="ECO:0000256" key="5">
    <source>
        <dbReference type="PIRSR" id="PIRSR600821-50"/>
    </source>
</evidence>
<dbReference type="FunFam" id="3.20.20.10:FF:000002">
    <property type="entry name" value="Alanine racemase"/>
    <property type="match status" value="1"/>
</dbReference>
<organism evidence="8 9">
    <name type="scientific">Acetobacterium bakii</name>
    <dbReference type="NCBI Taxonomy" id="52689"/>
    <lineage>
        <taxon>Bacteria</taxon>
        <taxon>Bacillati</taxon>
        <taxon>Bacillota</taxon>
        <taxon>Clostridia</taxon>
        <taxon>Eubacteriales</taxon>
        <taxon>Eubacteriaceae</taxon>
        <taxon>Acetobacterium</taxon>
    </lineage>
</organism>
<feature type="binding site" evidence="4 6">
    <location>
        <position position="138"/>
    </location>
    <ligand>
        <name>substrate</name>
    </ligand>
</feature>
<evidence type="ECO:0000256" key="3">
    <source>
        <dbReference type="ARBA" id="ARBA00023235"/>
    </source>
</evidence>
<dbReference type="InterPro" id="IPR011079">
    <property type="entry name" value="Ala_racemase_C"/>
</dbReference>
<dbReference type="HAMAP" id="MF_01201">
    <property type="entry name" value="Ala_racemase"/>
    <property type="match status" value="1"/>
</dbReference>
<dbReference type="UniPathway" id="UPA00042">
    <property type="reaction ID" value="UER00497"/>
</dbReference>
<sequence>MDDLAIRSTWAEVNLDALTHNYEEIRTIVGPDVRILGVVKADAYGHGSVECAKTLCEAGADMLAVAFIDEAIALRQGGITQEILLLGYSPEAVIPELIRWDVIPGVYQMDFAKALSEYCQEAGITHPVHVKVDTGMGRIGFDWTQAAKKIEVMTALQGIEVQGLYSHFSTADAFDKTYSMIQIDRFKKVIAELVEKDIHIPIKHIANSAGIFDLEGVHFDMVRPGIILYGLYPSMEVDRSKIDLKPVMTLKSTIVHLKIIHRGDSVSYGNHFVAEEDRLIGTIPIGYGDGFTRMLTGKANVWIKGQMAPVVGNICMDQCMVDLTEIKVVNLYDEVEIFGENLSADLLAEALGTINYEITCMVNKRVPRVYFIDGKVQSVRRDILEKHNNGIIDNN</sequence>
<dbReference type="GO" id="GO:0008784">
    <property type="term" value="F:alanine racemase activity"/>
    <property type="evidence" value="ECO:0007669"/>
    <property type="project" value="UniProtKB-UniRule"/>
</dbReference>
<dbReference type="PANTHER" id="PTHR30511:SF0">
    <property type="entry name" value="ALANINE RACEMASE, CATABOLIC-RELATED"/>
    <property type="match status" value="1"/>
</dbReference>
<evidence type="ECO:0000313" key="8">
    <source>
        <dbReference type="EMBL" id="KNZ40268.1"/>
    </source>
</evidence>
<accession>A0A0L6TVI1</accession>
<dbReference type="GO" id="GO:0030170">
    <property type="term" value="F:pyridoxal phosphate binding"/>
    <property type="evidence" value="ECO:0007669"/>
    <property type="project" value="UniProtKB-UniRule"/>
</dbReference>
<evidence type="ECO:0000259" key="7">
    <source>
        <dbReference type="SMART" id="SM01005"/>
    </source>
</evidence>
<dbReference type="SUPFAM" id="SSF50621">
    <property type="entry name" value="Alanine racemase C-terminal domain-like"/>
    <property type="match status" value="1"/>
</dbReference>
<reference evidence="9" key="1">
    <citation type="submission" date="2015-07" db="EMBL/GenBank/DDBJ databases">
        <title>Draft genome sequence of Acetobacterium bakii DSM 8293, a potential psychrophilic chemical producer through syngas fermentation.</title>
        <authorList>
            <person name="Song Y."/>
            <person name="Hwang S."/>
            <person name="Cho B.-K."/>
        </authorList>
    </citation>
    <scope>NUCLEOTIDE SEQUENCE [LARGE SCALE GENOMIC DNA]</scope>
    <source>
        <strain evidence="9">DSM 8239</strain>
    </source>
</reference>
<dbReference type="GO" id="GO:0005829">
    <property type="term" value="C:cytosol"/>
    <property type="evidence" value="ECO:0007669"/>
    <property type="project" value="TreeGrafter"/>
</dbReference>
<evidence type="ECO:0000256" key="1">
    <source>
        <dbReference type="ARBA" id="ARBA00001933"/>
    </source>
</evidence>
<dbReference type="STRING" id="52689.AKG39_18430"/>
<evidence type="ECO:0000256" key="4">
    <source>
        <dbReference type="HAMAP-Rule" id="MF_01201"/>
    </source>
</evidence>
<comment type="similarity">
    <text evidence="4">Belongs to the alanine racemase family.</text>
</comment>
<dbReference type="RefSeq" id="WP_050741874.1">
    <property type="nucleotide sequence ID" value="NZ_LGYO01000069.1"/>
</dbReference>
<dbReference type="SUPFAM" id="SSF51419">
    <property type="entry name" value="PLP-binding barrel"/>
    <property type="match status" value="1"/>
</dbReference>
<evidence type="ECO:0000256" key="2">
    <source>
        <dbReference type="ARBA" id="ARBA00022898"/>
    </source>
</evidence>